<evidence type="ECO:0000313" key="2">
    <source>
        <dbReference type="Proteomes" id="UP000000346"/>
    </source>
</evidence>
<dbReference type="EMBL" id="CP001742">
    <property type="protein sequence ID" value="ADL19393.1"/>
    <property type="molecule type" value="Genomic_DNA"/>
</dbReference>
<dbReference type="STRING" id="666510.ASAC_0988"/>
<gene>
    <name evidence="1" type="ordered locus">ASAC_0988</name>
</gene>
<dbReference type="InParanoid" id="D9Q255"/>
<protein>
    <submittedName>
        <fullName evidence="1">Uncharacterized protein</fullName>
    </submittedName>
</protein>
<dbReference type="eggNOG" id="arCOG05323">
    <property type="taxonomic scope" value="Archaea"/>
</dbReference>
<dbReference type="HOGENOM" id="CLU_1323954_0_0_2"/>
<dbReference type="KEGG" id="asc:ASAC_0988"/>
<sequence length="207" mass="22764">MLGIDSLTYKYFMKCNARNLLTLLDTTFRGVTENTTVQNPPSAWLTVLTGKETRVQGFLTSVPEVPLLTETSATVINIPLTNPTYGKPSFPMDVTVSAEEEINAVRDAILEALESGPVIAAVTALERISESDVCSLYAAIDAAVRKVVLEADEFILFSPYGPKSQEGYDPYGVYLASRPRPNEHETVKLWEIGQVFRSMVKGSASYF</sequence>
<keyword evidence="2" id="KW-1185">Reference proteome</keyword>
<accession>D9Q255</accession>
<name>D9Q255_ACIS3</name>
<dbReference type="AlphaFoldDB" id="D9Q255"/>
<proteinExistence type="predicted"/>
<dbReference type="Proteomes" id="UP000000346">
    <property type="component" value="Chromosome"/>
</dbReference>
<reference evidence="1 2" key="1">
    <citation type="journal article" date="2010" name="Appl. Environ. Microbiol.">
        <title>The genome sequence of the crenarchaeon Acidilobus saccharovorans supports a new order, Acidilobales, and suggests an important ecological role in terrestrial acidic hot springs.</title>
        <authorList>
            <person name="Mardanov A.V."/>
            <person name="Svetlitchnyi V.A."/>
            <person name="Beletsky A.V."/>
            <person name="Prokofeva M.I."/>
            <person name="Bonch-Osmolovskaya E.A."/>
            <person name="Ravin N.V."/>
            <person name="Skryabin K.G."/>
        </authorList>
    </citation>
    <scope>NUCLEOTIDE SEQUENCE [LARGE SCALE GENOMIC DNA]</scope>
    <source>
        <strain evidence="2">DSM 16705 / JCM 18335 / VKM B-2471 / 345-15</strain>
    </source>
</reference>
<organism evidence="1 2">
    <name type="scientific">Acidilobus saccharovorans (strain DSM 16705 / JCM 18335 / VKM B-2471 / 345-15)</name>
    <dbReference type="NCBI Taxonomy" id="666510"/>
    <lineage>
        <taxon>Archaea</taxon>
        <taxon>Thermoproteota</taxon>
        <taxon>Thermoprotei</taxon>
        <taxon>Acidilobales</taxon>
        <taxon>Acidilobaceae</taxon>
        <taxon>Acidilobus</taxon>
    </lineage>
</organism>
<evidence type="ECO:0000313" key="1">
    <source>
        <dbReference type="EMBL" id="ADL19393.1"/>
    </source>
</evidence>